<dbReference type="AlphaFoldDB" id="A0A8X7WH74"/>
<evidence type="ECO:0000313" key="1">
    <source>
        <dbReference type="EMBL" id="KAG2329471.1"/>
    </source>
</evidence>
<proteinExistence type="predicted"/>
<evidence type="ECO:0000313" key="2">
    <source>
        <dbReference type="Proteomes" id="UP000886595"/>
    </source>
</evidence>
<name>A0A8X7WH74_BRACI</name>
<sequence length="57" mass="6572">MTNMFDLMVESNPALANTWQTLRPTFIPNPTPEEPADLEQRVEQHDSDLFDEIKLNA</sequence>
<dbReference type="EMBL" id="JAAMPC010000001">
    <property type="protein sequence ID" value="KAG2329471.1"/>
    <property type="molecule type" value="Genomic_DNA"/>
</dbReference>
<dbReference type="Proteomes" id="UP000886595">
    <property type="component" value="Unassembled WGS sequence"/>
</dbReference>
<keyword evidence="2" id="KW-1185">Reference proteome</keyword>
<protein>
    <submittedName>
        <fullName evidence="1">Uncharacterized protein</fullName>
    </submittedName>
</protein>
<accession>A0A8X7WH74</accession>
<organism evidence="1 2">
    <name type="scientific">Brassica carinata</name>
    <name type="common">Ethiopian mustard</name>
    <name type="synonym">Abyssinian cabbage</name>
    <dbReference type="NCBI Taxonomy" id="52824"/>
    <lineage>
        <taxon>Eukaryota</taxon>
        <taxon>Viridiplantae</taxon>
        <taxon>Streptophyta</taxon>
        <taxon>Embryophyta</taxon>
        <taxon>Tracheophyta</taxon>
        <taxon>Spermatophyta</taxon>
        <taxon>Magnoliopsida</taxon>
        <taxon>eudicotyledons</taxon>
        <taxon>Gunneridae</taxon>
        <taxon>Pentapetalae</taxon>
        <taxon>rosids</taxon>
        <taxon>malvids</taxon>
        <taxon>Brassicales</taxon>
        <taxon>Brassicaceae</taxon>
        <taxon>Brassiceae</taxon>
        <taxon>Brassica</taxon>
    </lineage>
</organism>
<dbReference type="OrthoDB" id="10295055at2759"/>
<reference evidence="1 2" key="1">
    <citation type="submission" date="2020-02" db="EMBL/GenBank/DDBJ databases">
        <authorList>
            <person name="Ma Q."/>
            <person name="Huang Y."/>
            <person name="Song X."/>
            <person name="Pei D."/>
        </authorList>
    </citation>
    <scope>NUCLEOTIDE SEQUENCE [LARGE SCALE GENOMIC DNA]</scope>
    <source>
        <strain evidence="1">Sxm20200214</strain>
        <tissue evidence="1">Leaf</tissue>
    </source>
</reference>
<gene>
    <name evidence="1" type="ORF">Bca52824_000651</name>
</gene>
<comment type="caution">
    <text evidence="1">The sequence shown here is derived from an EMBL/GenBank/DDBJ whole genome shotgun (WGS) entry which is preliminary data.</text>
</comment>